<dbReference type="Proteomes" id="UP000308600">
    <property type="component" value="Unassembled WGS sequence"/>
</dbReference>
<sequence>MSSPRLPPEIEYIIFTDSLSLKDGESALNLLSVAKRVHTWLMPEMVRTVAIRTEPRHQSHPTRFNINILQTYGVHTRNLFLWLSSRHNQGFTPDQYLSWCPNITNLLLWTDIDEAQLKLLGNLPLTHLSIDLDDVPNRTPELTRVFSKITHLETLSAIHSDSDRDKLKDFSSLTHLAIPNESNWDILPTFFTNFPTLQVLIYLDGGSGDPMGLVDGFDPNLDDPRVVKLACKPGNEIKEWLLDIQTVEGMWDLAAKAVLERKKLKEAAQNKKV</sequence>
<protein>
    <submittedName>
        <fullName evidence="1">Uncharacterized protein</fullName>
    </submittedName>
</protein>
<evidence type="ECO:0000313" key="1">
    <source>
        <dbReference type="EMBL" id="TFK65780.1"/>
    </source>
</evidence>
<name>A0ACD3AK02_9AGAR</name>
<dbReference type="EMBL" id="ML208426">
    <property type="protein sequence ID" value="TFK65780.1"/>
    <property type="molecule type" value="Genomic_DNA"/>
</dbReference>
<evidence type="ECO:0000313" key="2">
    <source>
        <dbReference type="Proteomes" id="UP000308600"/>
    </source>
</evidence>
<keyword evidence="2" id="KW-1185">Reference proteome</keyword>
<proteinExistence type="predicted"/>
<reference evidence="1 2" key="1">
    <citation type="journal article" date="2019" name="Nat. Ecol. Evol.">
        <title>Megaphylogeny resolves global patterns of mushroom evolution.</title>
        <authorList>
            <person name="Varga T."/>
            <person name="Krizsan K."/>
            <person name="Foldi C."/>
            <person name="Dima B."/>
            <person name="Sanchez-Garcia M."/>
            <person name="Sanchez-Ramirez S."/>
            <person name="Szollosi G.J."/>
            <person name="Szarkandi J.G."/>
            <person name="Papp V."/>
            <person name="Albert L."/>
            <person name="Andreopoulos W."/>
            <person name="Angelini C."/>
            <person name="Antonin V."/>
            <person name="Barry K.W."/>
            <person name="Bougher N.L."/>
            <person name="Buchanan P."/>
            <person name="Buyck B."/>
            <person name="Bense V."/>
            <person name="Catcheside P."/>
            <person name="Chovatia M."/>
            <person name="Cooper J."/>
            <person name="Damon W."/>
            <person name="Desjardin D."/>
            <person name="Finy P."/>
            <person name="Geml J."/>
            <person name="Haridas S."/>
            <person name="Hughes K."/>
            <person name="Justo A."/>
            <person name="Karasinski D."/>
            <person name="Kautmanova I."/>
            <person name="Kiss B."/>
            <person name="Kocsube S."/>
            <person name="Kotiranta H."/>
            <person name="LaButti K.M."/>
            <person name="Lechner B.E."/>
            <person name="Liimatainen K."/>
            <person name="Lipzen A."/>
            <person name="Lukacs Z."/>
            <person name="Mihaltcheva S."/>
            <person name="Morgado L.N."/>
            <person name="Niskanen T."/>
            <person name="Noordeloos M.E."/>
            <person name="Ohm R.A."/>
            <person name="Ortiz-Santana B."/>
            <person name="Ovrebo C."/>
            <person name="Racz N."/>
            <person name="Riley R."/>
            <person name="Savchenko A."/>
            <person name="Shiryaev A."/>
            <person name="Soop K."/>
            <person name="Spirin V."/>
            <person name="Szebenyi C."/>
            <person name="Tomsovsky M."/>
            <person name="Tulloss R.E."/>
            <person name="Uehling J."/>
            <person name="Grigoriev I.V."/>
            <person name="Vagvolgyi C."/>
            <person name="Papp T."/>
            <person name="Martin F.M."/>
            <person name="Miettinen O."/>
            <person name="Hibbett D.S."/>
            <person name="Nagy L.G."/>
        </authorList>
    </citation>
    <scope>NUCLEOTIDE SEQUENCE [LARGE SCALE GENOMIC DNA]</scope>
    <source>
        <strain evidence="1 2">NL-1719</strain>
    </source>
</reference>
<accession>A0ACD3AK02</accession>
<organism evidence="1 2">
    <name type="scientific">Pluteus cervinus</name>
    <dbReference type="NCBI Taxonomy" id="181527"/>
    <lineage>
        <taxon>Eukaryota</taxon>
        <taxon>Fungi</taxon>
        <taxon>Dikarya</taxon>
        <taxon>Basidiomycota</taxon>
        <taxon>Agaricomycotina</taxon>
        <taxon>Agaricomycetes</taxon>
        <taxon>Agaricomycetidae</taxon>
        <taxon>Agaricales</taxon>
        <taxon>Pluteineae</taxon>
        <taxon>Pluteaceae</taxon>
        <taxon>Pluteus</taxon>
    </lineage>
</organism>
<gene>
    <name evidence="1" type="ORF">BDN72DRAFT_845160</name>
</gene>